<dbReference type="PANTHER" id="PTHR32387:SF12">
    <property type="entry name" value="PROTEIN NO VEIN C-TERMINAL DOMAIN-CONTAINING PROTEIN"/>
    <property type="match status" value="1"/>
</dbReference>
<accession>A0A368S7H5</accession>
<reference evidence="2" key="2">
    <citation type="submission" date="2015-07" db="EMBL/GenBank/DDBJ databases">
        <authorList>
            <person name="Noorani M."/>
        </authorList>
    </citation>
    <scope>NUCLEOTIDE SEQUENCE</scope>
    <source>
        <strain evidence="2">Yugu1</strain>
    </source>
</reference>
<proteinExistence type="predicted"/>
<dbReference type="PANTHER" id="PTHR32387">
    <property type="entry name" value="WU:FJ29H11"/>
    <property type="match status" value="1"/>
</dbReference>
<feature type="region of interest" description="Disordered" evidence="1">
    <location>
        <begin position="1235"/>
        <end position="1258"/>
    </location>
</feature>
<feature type="compositionally biased region" description="Polar residues" evidence="1">
    <location>
        <begin position="1239"/>
        <end position="1258"/>
    </location>
</feature>
<name>A0A368S7H5_SETIT</name>
<protein>
    <submittedName>
        <fullName evidence="2">Uncharacterized protein</fullName>
    </submittedName>
</protein>
<evidence type="ECO:0000256" key="1">
    <source>
        <dbReference type="SAM" id="MobiDB-lite"/>
    </source>
</evidence>
<feature type="region of interest" description="Disordered" evidence="1">
    <location>
        <begin position="1"/>
        <end position="23"/>
    </location>
</feature>
<feature type="compositionally biased region" description="Low complexity" evidence="1">
    <location>
        <begin position="1"/>
        <end position="10"/>
    </location>
</feature>
<dbReference type="EMBL" id="CM003535">
    <property type="protein sequence ID" value="RCV38293.1"/>
    <property type="molecule type" value="Genomic_DNA"/>
</dbReference>
<reference evidence="2" key="1">
    <citation type="journal article" date="2012" name="Nat. Biotechnol.">
        <title>Reference genome sequence of the model plant Setaria.</title>
        <authorList>
            <person name="Bennetzen J.L."/>
            <person name="Schmutz J."/>
            <person name="Wang H."/>
            <person name="Percifield R."/>
            <person name="Hawkins J."/>
            <person name="Pontaroli A.C."/>
            <person name="Estep M."/>
            <person name="Feng L."/>
            <person name="Vaughn J.N."/>
            <person name="Grimwood J."/>
            <person name="Jenkins J."/>
            <person name="Barry K."/>
            <person name="Lindquist E."/>
            <person name="Hellsten U."/>
            <person name="Deshpande S."/>
            <person name="Wang X."/>
            <person name="Wu X."/>
            <person name="Mitros T."/>
            <person name="Triplett J."/>
            <person name="Yang X."/>
            <person name="Ye C.Y."/>
            <person name="Mauro-Herrera M."/>
            <person name="Wang L."/>
            <person name="Li P."/>
            <person name="Sharma M."/>
            <person name="Sharma R."/>
            <person name="Ronald P.C."/>
            <person name="Panaud O."/>
            <person name="Kellogg E.A."/>
            <person name="Brutnell T.P."/>
            <person name="Doust A.N."/>
            <person name="Tuskan G.A."/>
            <person name="Rokhsar D."/>
            <person name="Devos K.M."/>
        </authorList>
    </citation>
    <scope>NUCLEOTIDE SEQUENCE [LARGE SCALE GENOMIC DNA]</scope>
    <source>
        <strain evidence="2">Yugu1</strain>
    </source>
</reference>
<evidence type="ECO:0000313" key="2">
    <source>
        <dbReference type="EMBL" id="RCV38293.1"/>
    </source>
</evidence>
<dbReference type="InterPro" id="IPR052957">
    <property type="entry name" value="Auxin_embryo_med"/>
</dbReference>
<dbReference type="STRING" id="4555.A0A368S7H5"/>
<gene>
    <name evidence="2" type="ORF">SETIT_8G130700v2</name>
</gene>
<organism evidence="2">
    <name type="scientific">Setaria italica</name>
    <name type="common">Foxtail millet</name>
    <name type="synonym">Panicum italicum</name>
    <dbReference type="NCBI Taxonomy" id="4555"/>
    <lineage>
        <taxon>Eukaryota</taxon>
        <taxon>Viridiplantae</taxon>
        <taxon>Streptophyta</taxon>
        <taxon>Embryophyta</taxon>
        <taxon>Tracheophyta</taxon>
        <taxon>Spermatophyta</taxon>
        <taxon>Magnoliopsida</taxon>
        <taxon>Liliopsida</taxon>
        <taxon>Poales</taxon>
        <taxon>Poaceae</taxon>
        <taxon>PACMAD clade</taxon>
        <taxon>Panicoideae</taxon>
        <taxon>Panicodae</taxon>
        <taxon>Paniceae</taxon>
        <taxon>Cenchrinae</taxon>
        <taxon>Setaria</taxon>
    </lineage>
</organism>
<dbReference type="OrthoDB" id="600835at2759"/>
<sequence>MSSGSSSAAPAAPPPLQPSPREHVERIRRERYFIGRGERNPLAEDMHQAVNYLSQELYSKDVHFLMELIQVRDRGHQIQVMRFSDSRGDCFQAPGMIGSWLSLRLASLYDYPSGAAPALEFVITSKDITCSGATATLLNGSSICDAGIGFKSVFLVSRNPHIFSNGYQIKFREDPSPECGIGYIVPEWVEENPSISDIAKIYSSFKSLPTTTFILPLKSDKIDAVKKELSNTHPEVLLFLSKIRQISVREVNDDLNATSLSQISISSEADALTTKDIGAESYTLHLSADEDERDGQHCSYYIWKQHFPVKPECYVQKREGIDQWVVMLAFPHGQRLSKGLTSPGVYAFLPTEMATNFPFIIQADFLLSSSRESILLDSQWNRGILECVPSAFVNAFLALVKSTESAPVFALPPVFKFLPLNHSSIELMDSVRLSIRNKLIDVDIVPCETCSSVKVFRKPTEVYRLNSSFWSIINRAVKLGVDVHNISSHGTNILNSYFDSEAYDDVLGFLKIGYVDSEWYGRCILGSDLVKLLPEDIYFDLLSFVAENWKAKFVSTNMMEIPLVKCVGGGGVMTYRSVCEATTADERLCMLSDEESAPSIINWNNDYFSTVSRTLFMPLSTQKALGLFSKKTTVVEWLEKYVAVKTLTLHEYTLMVVKALPEKSMVLAFTRFIYHLHSEKLMPEWSVKQICNSMPLVDNCGHVVVTRSIVLVPSKGSKWGALLGENPWRPQNYIELGDDYVCSGNSSGEHICEDQYLSFIRTYIQATDVPLLIPPDASFPAASSFLTAENAVLLLEWIENLRSRGVGLPKKFVSCIMHGNWLMTSVGYRSPADSFMSNEEWGCLFQARLAFVDVPMIDQEYYMGEMNDFKEVLASLGVKFEFSQAMSYIGECFISMVTGTLTGDMVLSLLSFIRFLKQEHMSSDHLIRTIRGGDWLKTCSGYRSPTGSVLFSSEWMIPSEISCLPFVDIDFYGHEISEYKSELQHLGVHVKFKQNYQIIVDNINLPTGPVTSGAAILLLKCIRHADSCKYLVKGLKKRQWLKTNAGFRAPRETFLLDPEWKCLVKFADVVPLLDLPFYGNEILTYRDELMKIGVVGSLDQASNSITYYLKQLVSTSSLTKEIRLALLSCYKDLSDEDMTIPANILKFMQTEKWLHTTQGFRPPNKCVLSDSSWEPVMAVASLPFIDDSDSSSGTGKEIYNYKKELKALGVTVDFNQGADFVLSCLSTVEGPQLPKPNVVSPSTGLHVSSDSGNTSEGTNQNVVALTSVERPPVLASKTLVSLLKCIHRSSNPRSFALKIGKMQMKSTLGYRYADQCILFDSAWSSYLCREDGPFIDEAFYGPEILSYRTEFRLIGVVVDVGYGCSLLAQDLKHFSRGDTITRIYKYLAAFKWEPRNKGESWIWIPKGRSTGNWVRPADCVLHDWNGLFSTRFSVLDKYYQKDLQGFFSNVLGVRHSPKVLDHCILWRSWECTCFELTPASCSFFWEFIGNCWNATTAKLLSGSVTRVPVLSGGKIILQEVEDVFVPDDLVLKHLFDQFSSEPIFIWYPAGLSFRSRAQMDTIYQSLGVRAISKAVTKDETCMLNMNTCQVVEMKDAMVTPGLLRIILAFLANPALEIGTDKRHQMASYLLSVKALEMTEPISVSYQVKLSLGRTVTVKGRRLFRWERENRKLYMQKSEGSHGRTTRMEFATCFGEEISQGLLYERVDLVPSLTELLKVGFLIGFEEDEVEFLLKTKNLQLFLEDEDFLLGAFPPQNYEVSMCLTY</sequence>